<reference evidence="2 3" key="1">
    <citation type="submission" date="2019-06" db="EMBL/GenBank/DDBJ databases">
        <title>Sorghum-associated microbial communities from plants grown in Nebraska, USA.</title>
        <authorList>
            <person name="Schachtman D."/>
        </authorList>
    </citation>
    <scope>NUCLEOTIDE SEQUENCE [LARGE SCALE GENOMIC DNA]</scope>
    <source>
        <strain evidence="2 3">110</strain>
    </source>
</reference>
<feature type="transmembrane region" description="Helical" evidence="1">
    <location>
        <begin position="305"/>
        <end position="323"/>
    </location>
</feature>
<evidence type="ECO:0000313" key="2">
    <source>
        <dbReference type="EMBL" id="TQM22852.1"/>
    </source>
</evidence>
<sequence>MYTPVAFSIVFYLFTSLLVTAVVIDSYSKKRLLNTDGNTGYFYLIPLFLVILIGSRPVGITGFTDSEMYREFFDIARVEGISPMPNKDLFFGYFILLTSYITNERGFFVICGLVSVALLVLVSKHISKKHWILFFICHTASLYYWNYNVYGIRQGMASAMFLYAVFIKNKWWKSLLMILAFGSHFSLGLPVLVYIFSGLVNKVDRKFYWMWGLAIPVSYFFGIEIEHTVANLIPDERAQYFTENIDEQVFRWDMIVYSSVIMAISYYFIFIEKIKDVTYHRIVNVFIFTNTIFLFLVRVNHAHRFAYLSWFLASLIIFYPFFINNDEKLKNKYRLFSQTLLAFFTFVVLHFIRITFL</sequence>
<evidence type="ECO:0000313" key="3">
    <source>
        <dbReference type="Proteomes" id="UP000316437"/>
    </source>
</evidence>
<dbReference type="Pfam" id="PF14897">
    <property type="entry name" value="EpsG"/>
    <property type="match status" value="1"/>
</dbReference>
<keyword evidence="1" id="KW-0472">Membrane</keyword>
<gene>
    <name evidence="2" type="ORF">FB551_2573</name>
</gene>
<feature type="transmembrane region" description="Helical" evidence="1">
    <location>
        <begin position="282"/>
        <end position="299"/>
    </location>
</feature>
<organism evidence="2 3">
    <name type="scientific">Chryseobacterium aquifrigidense</name>
    <dbReference type="NCBI Taxonomy" id="558021"/>
    <lineage>
        <taxon>Bacteria</taxon>
        <taxon>Pseudomonadati</taxon>
        <taxon>Bacteroidota</taxon>
        <taxon>Flavobacteriia</taxon>
        <taxon>Flavobacteriales</taxon>
        <taxon>Weeksellaceae</taxon>
        <taxon>Chryseobacterium group</taxon>
        <taxon>Chryseobacterium</taxon>
    </lineage>
</organism>
<dbReference type="AlphaFoldDB" id="A0A543EMR9"/>
<keyword evidence="3" id="KW-1185">Reference proteome</keyword>
<keyword evidence="1" id="KW-1133">Transmembrane helix</keyword>
<dbReference type="EMBL" id="VFPD01000001">
    <property type="protein sequence ID" value="TQM22852.1"/>
    <property type="molecule type" value="Genomic_DNA"/>
</dbReference>
<dbReference type="Proteomes" id="UP000316437">
    <property type="component" value="Unassembled WGS sequence"/>
</dbReference>
<keyword evidence="2" id="KW-0808">Transferase</keyword>
<dbReference type="GO" id="GO:0016740">
    <property type="term" value="F:transferase activity"/>
    <property type="evidence" value="ECO:0007669"/>
    <property type="project" value="UniProtKB-KW"/>
</dbReference>
<dbReference type="RefSeq" id="WP_142017747.1">
    <property type="nucleotide sequence ID" value="NZ_VFPD01000001.1"/>
</dbReference>
<feature type="transmembrane region" description="Helical" evidence="1">
    <location>
        <begin position="6"/>
        <end position="28"/>
    </location>
</feature>
<protein>
    <submittedName>
        <fullName evidence="2">EpsG-like putative glucosyltransferase</fullName>
    </submittedName>
</protein>
<name>A0A543EMR9_9FLAO</name>
<feature type="transmembrane region" description="Helical" evidence="1">
    <location>
        <begin position="40"/>
        <end position="60"/>
    </location>
</feature>
<accession>A0A543EMR9</accession>
<feature type="transmembrane region" description="Helical" evidence="1">
    <location>
        <begin position="335"/>
        <end position="356"/>
    </location>
</feature>
<keyword evidence="1" id="KW-0812">Transmembrane</keyword>
<proteinExistence type="predicted"/>
<feature type="transmembrane region" description="Helical" evidence="1">
    <location>
        <begin position="130"/>
        <end position="147"/>
    </location>
</feature>
<feature type="transmembrane region" description="Helical" evidence="1">
    <location>
        <begin position="106"/>
        <end position="123"/>
    </location>
</feature>
<feature type="transmembrane region" description="Helical" evidence="1">
    <location>
        <begin position="208"/>
        <end position="229"/>
    </location>
</feature>
<dbReference type="InterPro" id="IPR049458">
    <property type="entry name" value="EpsG-like"/>
</dbReference>
<comment type="caution">
    <text evidence="2">The sequence shown here is derived from an EMBL/GenBank/DDBJ whole genome shotgun (WGS) entry which is preliminary data.</text>
</comment>
<feature type="transmembrane region" description="Helical" evidence="1">
    <location>
        <begin position="175"/>
        <end position="196"/>
    </location>
</feature>
<feature type="transmembrane region" description="Helical" evidence="1">
    <location>
        <begin position="249"/>
        <end position="270"/>
    </location>
</feature>
<evidence type="ECO:0000256" key="1">
    <source>
        <dbReference type="SAM" id="Phobius"/>
    </source>
</evidence>